<dbReference type="Proteomes" id="UP000177698">
    <property type="component" value="Unassembled WGS sequence"/>
</dbReference>
<organism evidence="3 4">
    <name type="scientific">Candidatus Roizmanbacteria bacterium RIFCSPLOWO2_01_FULL_37_12</name>
    <dbReference type="NCBI Taxonomy" id="1802056"/>
    <lineage>
        <taxon>Bacteria</taxon>
        <taxon>Candidatus Roizmaniibacteriota</taxon>
    </lineage>
</organism>
<gene>
    <name evidence="3" type="ORF">A2954_04525</name>
</gene>
<dbReference type="NCBIfam" id="TIGR01451">
    <property type="entry name" value="B_ant_repeat"/>
    <property type="match status" value="1"/>
</dbReference>
<proteinExistence type="predicted"/>
<dbReference type="AlphaFoldDB" id="A0A1F7IFW0"/>
<dbReference type="Pfam" id="PF01345">
    <property type="entry name" value="DUF11"/>
    <property type="match status" value="1"/>
</dbReference>
<accession>A0A1F7IFW0</accession>
<feature type="signal peptide" evidence="1">
    <location>
        <begin position="1"/>
        <end position="23"/>
    </location>
</feature>
<feature type="domain" description="DUF11" evidence="2">
    <location>
        <begin position="59"/>
        <end position="164"/>
    </location>
</feature>
<protein>
    <recommendedName>
        <fullName evidence="2">DUF11 domain-containing protein</fullName>
    </recommendedName>
</protein>
<evidence type="ECO:0000313" key="4">
    <source>
        <dbReference type="Proteomes" id="UP000177698"/>
    </source>
</evidence>
<name>A0A1F7IFW0_9BACT</name>
<comment type="caution">
    <text evidence="3">The sequence shown here is derived from an EMBL/GenBank/DDBJ whole genome shotgun (WGS) entry which is preliminary data.</text>
</comment>
<dbReference type="InterPro" id="IPR001434">
    <property type="entry name" value="OmcB-like_DUF11"/>
</dbReference>
<dbReference type="InterPro" id="IPR047589">
    <property type="entry name" value="DUF11_rpt"/>
</dbReference>
<sequence>MKRLVTNLLLAISFLLTTTFVFAGNGPYGQEEPSFSIMVDKLVTKPHSTSDFVDNLSPSDERYSPGNDVYFKIKVKNTSDEKLKDVTVRDFLPDFVKLVDSKGSFNSDTDEITVDAGDLEVDEEKEFVIKVKIVDQDELPSDNGLFCLVNKAQASNDKSSDEDTAQFCVEKKVLGVSSVPSAGPEQGVALILGQLSALGIGVFLKKKTS</sequence>
<dbReference type="EMBL" id="MGAG01000003">
    <property type="protein sequence ID" value="OGK42246.1"/>
    <property type="molecule type" value="Genomic_DNA"/>
</dbReference>
<evidence type="ECO:0000256" key="1">
    <source>
        <dbReference type="SAM" id="SignalP"/>
    </source>
</evidence>
<reference evidence="3 4" key="1">
    <citation type="journal article" date="2016" name="Nat. Commun.">
        <title>Thousands of microbial genomes shed light on interconnected biogeochemical processes in an aquifer system.</title>
        <authorList>
            <person name="Anantharaman K."/>
            <person name="Brown C.T."/>
            <person name="Hug L.A."/>
            <person name="Sharon I."/>
            <person name="Castelle C.J."/>
            <person name="Probst A.J."/>
            <person name="Thomas B.C."/>
            <person name="Singh A."/>
            <person name="Wilkins M.J."/>
            <person name="Karaoz U."/>
            <person name="Brodie E.L."/>
            <person name="Williams K.H."/>
            <person name="Hubbard S.S."/>
            <person name="Banfield J.F."/>
        </authorList>
    </citation>
    <scope>NUCLEOTIDE SEQUENCE [LARGE SCALE GENOMIC DNA]</scope>
</reference>
<keyword evidence="1" id="KW-0732">Signal</keyword>
<feature type="chain" id="PRO_5009529343" description="DUF11 domain-containing protein" evidence="1">
    <location>
        <begin position="24"/>
        <end position="209"/>
    </location>
</feature>
<evidence type="ECO:0000313" key="3">
    <source>
        <dbReference type="EMBL" id="OGK42246.1"/>
    </source>
</evidence>
<evidence type="ECO:0000259" key="2">
    <source>
        <dbReference type="Pfam" id="PF01345"/>
    </source>
</evidence>